<evidence type="ECO:0000313" key="3">
    <source>
        <dbReference type="EMBL" id="KAK4289079.1"/>
    </source>
</evidence>
<dbReference type="InterPro" id="IPR052126">
    <property type="entry name" value="Spindle_Org/Thrombomodulin"/>
</dbReference>
<dbReference type="InterPro" id="IPR045266">
    <property type="entry name" value="DOH_DOMON"/>
</dbReference>
<keyword evidence="4" id="KW-1185">Reference proteome</keyword>
<dbReference type="InterPro" id="IPR005018">
    <property type="entry name" value="DOMON_domain"/>
</dbReference>
<dbReference type="EMBL" id="JAWZYT010005995">
    <property type="protein sequence ID" value="KAK4289079.1"/>
    <property type="molecule type" value="Genomic_DNA"/>
</dbReference>
<evidence type="ECO:0000313" key="4">
    <source>
        <dbReference type="Proteomes" id="UP001292094"/>
    </source>
</evidence>
<gene>
    <name evidence="3" type="ORF">Pmani_037931</name>
</gene>
<dbReference type="PANTHER" id="PTHR24036">
    <property type="entry name" value="SKELETOR-RELATED"/>
    <property type="match status" value="1"/>
</dbReference>
<feature type="domain" description="DOMON" evidence="2">
    <location>
        <begin position="23"/>
        <end position="155"/>
    </location>
</feature>
<dbReference type="InterPro" id="IPR057443">
    <property type="entry name" value="At5g54830-like"/>
</dbReference>
<accession>A0AAE1NH84</accession>
<dbReference type="AlphaFoldDB" id="A0AAE1NH84"/>
<dbReference type="SMART" id="SM00664">
    <property type="entry name" value="DoH"/>
    <property type="match status" value="1"/>
</dbReference>
<evidence type="ECO:0000256" key="1">
    <source>
        <dbReference type="ARBA" id="ARBA00022737"/>
    </source>
</evidence>
<sequence>MPPTNTPAHIAPPEFENCRQMGDDLQVEWQAKEEEVQVRLTAVMAEDQYVAFGLSPVSERAEMLNSDLVVAYYDSTDGSFHAIDYTVTAKSECDGKQGVCPDEKVNGRNDASVIGGERKNGITSITFSRPYQTNDHMDLPILRYSGAITVLAAIGHLNNRKEADYHEDFVTKDNVILDFSSVGDNTCKQRSGNSGQKPRRYEAWAPRILRAVTNFTATIGPTGGERGYSATTKTSSWGIAWWINDKLIPEIFVERGQTYHFTVYGGNNRLNQARYHPLYITDSSVGGFSDKTHAEQQKEKIFAGVSYSKMGMPEPTAVGSLCEWRHNGQDAWRISRTFEEYAMTLYPDCHDSHTPGFLVWTVTQDTPDLVYYQCYNHPNMGWKIHVVNNGYKSKREGGNGGGLSSRPPHPLTTGLLLLLLLHLSPLFFLPTLR</sequence>
<proteinExistence type="predicted"/>
<name>A0AAE1NH84_9EUCA</name>
<comment type="caution">
    <text evidence="3">The sequence shown here is derived from an EMBL/GenBank/DDBJ whole genome shotgun (WGS) entry which is preliminary data.</text>
</comment>
<evidence type="ECO:0000259" key="2">
    <source>
        <dbReference type="PROSITE" id="PS50836"/>
    </source>
</evidence>
<reference evidence="3" key="1">
    <citation type="submission" date="2023-11" db="EMBL/GenBank/DDBJ databases">
        <title>Genome assemblies of two species of porcelain crab, Petrolisthes cinctipes and Petrolisthes manimaculis (Anomura: Porcellanidae).</title>
        <authorList>
            <person name="Angst P."/>
        </authorList>
    </citation>
    <scope>NUCLEOTIDE SEQUENCE</scope>
    <source>
        <strain evidence="3">PB745_02</strain>
        <tissue evidence="3">Gill</tissue>
    </source>
</reference>
<dbReference type="Pfam" id="PF25489">
    <property type="entry name" value="At5g54830"/>
    <property type="match status" value="1"/>
</dbReference>
<organism evidence="3 4">
    <name type="scientific">Petrolisthes manimaculis</name>
    <dbReference type="NCBI Taxonomy" id="1843537"/>
    <lineage>
        <taxon>Eukaryota</taxon>
        <taxon>Metazoa</taxon>
        <taxon>Ecdysozoa</taxon>
        <taxon>Arthropoda</taxon>
        <taxon>Crustacea</taxon>
        <taxon>Multicrustacea</taxon>
        <taxon>Malacostraca</taxon>
        <taxon>Eumalacostraca</taxon>
        <taxon>Eucarida</taxon>
        <taxon>Decapoda</taxon>
        <taxon>Pleocyemata</taxon>
        <taxon>Anomura</taxon>
        <taxon>Galatheoidea</taxon>
        <taxon>Porcellanidae</taxon>
        <taxon>Petrolisthes</taxon>
    </lineage>
</organism>
<dbReference type="Proteomes" id="UP001292094">
    <property type="component" value="Unassembled WGS sequence"/>
</dbReference>
<dbReference type="PROSITE" id="PS50836">
    <property type="entry name" value="DOMON"/>
    <property type="match status" value="1"/>
</dbReference>
<protein>
    <recommendedName>
        <fullName evidence="2">DOMON domain-containing protein</fullName>
    </recommendedName>
</protein>
<keyword evidence="1" id="KW-0677">Repeat</keyword>
<dbReference type="CDD" id="cd09631">
    <property type="entry name" value="DOMON_DOH"/>
    <property type="match status" value="1"/>
</dbReference>
<dbReference type="Pfam" id="PF03351">
    <property type="entry name" value="DOMON"/>
    <property type="match status" value="1"/>
</dbReference>
<dbReference type="PANTHER" id="PTHR24036:SF5">
    <property type="entry name" value="THROMBOMODULIN"/>
    <property type="match status" value="1"/>
</dbReference>